<feature type="transmembrane region" description="Helical" evidence="1">
    <location>
        <begin position="175"/>
        <end position="192"/>
    </location>
</feature>
<keyword evidence="1" id="KW-1133">Transmembrane helix</keyword>
<feature type="transmembrane region" description="Helical" evidence="1">
    <location>
        <begin position="362"/>
        <end position="383"/>
    </location>
</feature>
<feature type="transmembrane region" description="Helical" evidence="1">
    <location>
        <begin position="333"/>
        <end position="356"/>
    </location>
</feature>
<name>A0A1H3ACF1_9RHOB</name>
<dbReference type="Pfam" id="PF05940">
    <property type="entry name" value="NnrS"/>
    <property type="match status" value="1"/>
</dbReference>
<dbReference type="AlphaFoldDB" id="A0A1H3ACF1"/>
<feature type="transmembrane region" description="Helical" evidence="1">
    <location>
        <begin position="56"/>
        <end position="79"/>
    </location>
</feature>
<feature type="transmembrane region" description="Helical" evidence="1">
    <location>
        <begin position="273"/>
        <end position="296"/>
    </location>
</feature>
<dbReference type="InterPro" id="IPR010266">
    <property type="entry name" value="NnrS"/>
</dbReference>
<evidence type="ECO:0000313" key="3">
    <source>
        <dbReference type="Proteomes" id="UP000183400"/>
    </source>
</evidence>
<dbReference type="Proteomes" id="UP000183400">
    <property type="component" value="Unassembled WGS sequence"/>
</dbReference>
<organism evidence="2 3">
    <name type="scientific">Ruegeria halocynthiae</name>
    <dbReference type="NCBI Taxonomy" id="985054"/>
    <lineage>
        <taxon>Bacteria</taxon>
        <taxon>Pseudomonadati</taxon>
        <taxon>Pseudomonadota</taxon>
        <taxon>Alphaproteobacteria</taxon>
        <taxon>Rhodobacterales</taxon>
        <taxon>Roseobacteraceae</taxon>
        <taxon>Ruegeria</taxon>
    </lineage>
</organism>
<accession>A0A1H3ACF1</accession>
<evidence type="ECO:0000313" key="2">
    <source>
        <dbReference type="EMBL" id="SDX26539.1"/>
    </source>
</evidence>
<dbReference type="RefSeq" id="WP_074737228.1">
    <property type="nucleotide sequence ID" value="NZ_FNNP01000004.1"/>
</dbReference>
<keyword evidence="1" id="KW-0472">Membrane</keyword>
<dbReference type="EMBL" id="FNNP01000004">
    <property type="protein sequence ID" value="SDX26539.1"/>
    <property type="molecule type" value="Genomic_DNA"/>
</dbReference>
<keyword evidence="3" id="KW-1185">Reference proteome</keyword>
<dbReference type="OrthoDB" id="9770040at2"/>
<keyword evidence="1" id="KW-0812">Transmembrane</keyword>
<evidence type="ECO:0000256" key="1">
    <source>
        <dbReference type="SAM" id="Phobius"/>
    </source>
</evidence>
<proteinExistence type="predicted"/>
<dbReference type="STRING" id="985054.SAMN05444358_104102"/>
<gene>
    <name evidence="2" type="ORF">SAMN05444358_104102</name>
</gene>
<sequence>MSAMIARVLGEGFRVFFLSAGLYGLFAGGIWGVWLATQTGMIGFEDPTYAMSPPMWHAHEMIFGYATAALGGFFLTAVPSWTGTPEARAQFIMMAAGLWLAGRIAMWFSGALSPGLVAVVDLAFVPTLAAKIASQLIRRPKPQNMIFLLLLCYIWVANLLTHLEWVGVTRDTLDIGLRAGLLALCSMIAILGGRITPAFTRNAMKRAGEPESAWPVSVASFDKAGMALALMLPLCALIFGLSPIAGGVALMLGGVQILRMARWRARWALRQPILIALHLGLGMLALGLILWGLAVLGIGSEIGALHVLGIGCVGGMTLAVMSRAALGHSGRALVAPPPMVVAYGLMAIAAVLRWVGSVLSEGYLVAMLVSDGLWISALALYLIAMWSALVSPKAVAS</sequence>
<feature type="transmembrane region" description="Helical" evidence="1">
    <location>
        <begin position="238"/>
        <end position="261"/>
    </location>
</feature>
<protein>
    <submittedName>
        <fullName evidence="2">Uncharacterized protein involved in response to NO</fullName>
    </submittedName>
</protein>
<feature type="transmembrane region" description="Helical" evidence="1">
    <location>
        <begin position="115"/>
        <end position="133"/>
    </location>
</feature>
<feature type="transmembrane region" description="Helical" evidence="1">
    <location>
        <begin position="145"/>
        <end position="163"/>
    </location>
</feature>
<reference evidence="3" key="1">
    <citation type="submission" date="2016-10" db="EMBL/GenBank/DDBJ databases">
        <authorList>
            <person name="Varghese N."/>
            <person name="Submissions S."/>
        </authorList>
    </citation>
    <scope>NUCLEOTIDE SEQUENCE [LARGE SCALE GENOMIC DNA]</scope>
    <source>
        <strain evidence="3">DSM 27839</strain>
    </source>
</reference>
<feature type="transmembrane region" description="Helical" evidence="1">
    <location>
        <begin position="12"/>
        <end position="36"/>
    </location>
</feature>
<feature type="transmembrane region" description="Helical" evidence="1">
    <location>
        <begin position="302"/>
        <end position="321"/>
    </location>
</feature>